<reference evidence="2" key="1">
    <citation type="submission" date="2017-09" db="EMBL/GenBank/DDBJ databases">
        <title>FDA dAtabase for Regulatory Grade micrObial Sequences (FDA-ARGOS): Supporting development and validation of Infectious Disease Dx tests.</title>
        <authorList>
            <person name="Minogue T."/>
            <person name="Wolcott M."/>
            <person name="Wasieloski L."/>
            <person name="Aguilar W."/>
            <person name="Moore D."/>
            <person name="Tallon L.J."/>
            <person name="Sadzewicz L."/>
            <person name="Ott S."/>
            <person name="Zhao X."/>
            <person name="Nagaraj S."/>
            <person name="Vavikolanu K."/>
            <person name="Aluvathingal J."/>
            <person name="Nadendla S."/>
            <person name="Sichtig H."/>
        </authorList>
    </citation>
    <scope>NUCLEOTIDE SEQUENCE [LARGE SCALE GENOMIC DNA]</scope>
    <source>
        <strain evidence="2">FDAARGOS_388</strain>
    </source>
</reference>
<sequence>MGNPTYTPLQENWHNGGFIVSLANGHQSIDQGILTGGAKVLAGTVLGLVTAALTASAAALGTNTGNGTVGAVTPQAAPATMIGVYNVLMTSATAFTVTAPDGQTATGSVGSPFSGLGVGFTITAGGTPFAANDSFTLTTTSAPGNPNIASAAGASNAGNGTIGSLSVAGYAAKAGVYTVEFDDATHFIVSDPTGAEVGHGTTGVAFKAGGLSFTITAGGTAFGPGDSFAITVAAGSGKYKAFDPANVDGSQVPTGILFATKDVTTVDKPCAVVVRLCEVNASELVWPAGMSAAAIAAAQAQLKALGIVPR</sequence>
<dbReference type="RefSeq" id="WP_051363285.1">
    <property type="nucleotide sequence ID" value="NZ_BCNU01000004.1"/>
</dbReference>
<proteinExistence type="predicted"/>
<dbReference type="EMBL" id="CP023518">
    <property type="protein sequence ID" value="ATF78928.1"/>
    <property type="molecule type" value="Genomic_DNA"/>
</dbReference>
<dbReference type="Pfam" id="PF02924">
    <property type="entry name" value="HDPD"/>
    <property type="match status" value="2"/>
</dbReference>
<dbReference type="InterPro" id="IPR004195">
    <property type="entry name" value="Head_decoration_D"/>
</dbReference>
<accession>A0ABM6NW19</accession>
<protein>
    <submittedName>
        <fullName evidence="1">Head decoration protein</fullName>
    </submittedName>
</protein>
<name>A0ABM6NW19_BURCE</name>
<dbReference type="Proteomes" id="UP000218103">
    <property type="component" value="Chromosome 1"/>
</dbReference>
<evidence type="ECO:0000313" key="1">
    <source>
        <dbReference type="EMBL" id="ATF78928.1"/>
    </source>
</evidence>
<evidence type="ECO:0000313" key="2">
    <source>
        <dbReference type="Proteomes" id="UP000218103"/>
    </source>
</evidence>
<organism evidence="1 2">
    <name type="scientific">Burkholderia cepacia</name>
    <name type="common">Pseudomonas cepacia</name>
    <dbReference type="NCBI Taxonomy" id="292"/>
    <lineage>
        <taxon>Bacteria</taxon>
        <taxon>Pseudomonadati</taxon>
        <taxon>Pseudomonadota</taxon>
        <taxon>Betaproteobacteria</taxon>
        <taxon>Burkholderiales</taxon>
        <taxon>Burkholderiaceae</taxon>
        <taxon>Burkholderia</taxon>
        <taxon>Burkholderia cepacia complex</taxon>
    </lineage>
</organism>
<gene>
    <name evidence="1" type="ORF">CO711_16895</name>
</gene>
<keyword evidence="2" id="KW-1185">Reference proteome</keyword>